<evidence type="ECO:0000256" key="1">
    <source>
        <dbReference type="ARBA" id="ARBA00022679"/>
    </source>
</evidence>
<accession>A0A1M5XAJ4</accession>
<gene>
    <name evidence="3" type="ORF">SAMN02746098_01895</name>
</gene>
<dbReference type="STRING" id="1121420.SAMN02746098_01895"/>
<keyword evidence="2" id="KW-0012">Acyltransferase</keyword>
<dbReference type="RefSeq" id="WP_084110228.1">
    <property type="nucleotide sequence ID" value="NZ_FQXJ01000006.1"/>
</dbReference>
<keyword evidence="4" id="KW-1185">Reference proteome</keyword>
<protein>
    <recommendedName>
        <fullName evidence="5">Acetyltransferase (GNAT) domain-containing protein</fullName>
    </recommendedName>
</protein>
<reference evidence="4" key="1">
    <citation type="submission" date="2016-11" db="EMBL/GenBank/DDBJ databases">
        <authorList>
            <person name="Varghese N."/>
            <person name="Submissions S."/>
        </authorList>
    </citation>
    <scope>NUCLEOTIDE SEQUENCE [LARGE SCALE GENOMIC DNA]</scope>
    <source>
        <strain evidence="4">DSM 15449</strain>
    </source>
</reference>
<dbReference type="Proteomes" id="UP000183954">
    <property type="component" value="Unassembled WGS sequence"/>
</dbReference>
<evidence type="ECO:0000313" key="4">
    <source>
        <dbReference type="Proteomes" id="UP000183954"/>
    </source>
</evidence>
<name>A0A1M5XAJ4_9FIRM</name>
<dbReference type="PANTHER" id="PTHR36449">
    <property type="entry name" value="ACETYLTRANSFERASE-RELATED"/>
    <property type="match status" value="1"/>
</dbReference>
<dbReference type="GO" id="GO:0016746">
    <property type="term" value="F:acyltransferase activity"/>
    <property type="evidence" value="ECO:0007669"/>
    <property type="project" value="UniProtKB-KW"/>
</dbReference>
<proteinExistence type="predicted"/>
<dbReference type="Gene3D" id="3.40.630.30">
    <property type="match status" value="1"/>
</dbReference>
<dbReference type="AlphaFoldDB" id="A0A1M5XAJ4"/>
<evidence type="ECO:0000313" key="3">
    <source>
        <dbReference type="EMBL" id="SHH96749.1"/>
    </source>
</evidence>
<evidence type="ECO:0000256" key="2">
    <source>
        <dbReference type="ARBA" id="ARBA00023315"/>
    </source>
</evidence>
<evidence type="ECO:0008006" key="5">
    <source>
        <dbReference type="Google" id="ProtNLM"/>
    </source>
</evidence>
<dbReference type="PANTHER" id="PTHR36449:SF1">
    <property type="entry name" value="ACETYLTRANSFERASE"/>
    <property type="match status" value="1"/>
</dbReference>
<organism evidence="3 4">
    <name type="scientific">Desulfosporosinus lacus DSM 15449</name>
    <dbReference type="NCBI Taxonomy" id="1121420"/>
    <lineage>
        <taxon>Bacteria</taxon>
        <taxon>Bacillati</taxon>
        <taxon>Bacillota</taxon>
        <taxon>Clostridia</taxon>
        <taxon>Eubacteriales</taxon>
        <taxon>Desulfitobacteriaceae</taxon>
        <taxon>Desulfosporosinus</taxon>
    </lineage>
</organism>
<dbReference type="EMBL" id="FQXJ01000006">
    <property type="protein sequence ID" value="SHH96749.1"/>
    <property type="molecule type" value="Genomic_DNA"/>
</dbReference>
<keyword evidence="1" id="KW-0808">Transferase</keyword>
<sequence length="150" mass="17259">MQSFLATKATLFEQISKSRTFLIVDEDSLDDGNFRILAYFSLALKSLKLDNSLSKTRIKKIDGLSNKIEDTSVYLLGQLGKNELYHKDIEGKEILEKYVFPLVIQAVKYVGGRIILIECANREKLISFYGNNGFVYLQEDEYVQMIRFLV</sequence>